<name>A0A3A1YXJ3_9BURK</name>
<evidence type="ECO:0000256" key="3">
    <source>
        <dbReference type="SAM" id="SignalP"/>
    </source>
</evidence>
<evidence type="ECO:0000313" key="6">
    <source>
        <dbReference type="Proteomes" id="UP000266206"/>
    </source>
</evidence>
<proteinExistence type="predicted"/>
<accession>A0A3A1YXJ3</accession>
<dbReference type="RefSeq" id="WP_114421362.1">
    <property type="nucleotide sequence ID" value="NZ_NQYH01000001.1"/>
</dbReference>
<evidence type="ECO:0000256" key="2">
    <source>
        <dbReference type="ARBA" id="ARBA00022729"/>
    </source>
</evidence>
<feature type="domain" description="Outer membrane protein beta-barrel" evidence="4">
    <location>
        <begin position="11"/>
        <end position="221"/>
    </location>
</feature>
<feature type="signal peptide" evidence="3">
    <location>
        <begin position="1"/>
        <end position="21"/>
    </location>
</feature>
<sequence>MKNLLRVTALLGIFVSPAVFAQAQNFEGFNAQISTGYQHNSIDLSGVIEPGFAAQNLSDGKMPLNFGVGYTHAMNERFTLGAMLEYNPLKMDTGSGNITFNGTALPGAGYKGTLKNQVSISIVPGYAFNDTTMGYLKLGWIQAKATIHPEGDPSISETANGVLLGIGGRHLFNKNVYGFAEATYASYGSVTAGANDSTDPDDTFKMKPSSYSFLVGVGARF</sequence>
<organism evidence="5 6">
    <name type="scientific">Neopusillimonas maritima</name>
    <dbReference type="NCBI Taxonomy" id="2026239"/>
    <lineage>
        <taxon>Bacteria</taxon>
        <taxon>Pseudomonadati</taxon>
        <taxon>Pseudomonadota</taxon>
        <taxon>Betaproteobacteria</taxon>
        <taxon>Burkholderiales</taxon>
        <taxon>Alcaligenaceae</taxon>
        <taxon>Neopusillimonas</taxon>
    </lineage>
</organism>
<dbReference type="AlphaFoldDB" id="A0A3A1YXJ3"/>
<evidence type="ECO:0000259" key="4">
    <source>
        <dbReference type="Pfam" id="PF13505"/>
    </source>
</evidence>
<gene>
    <name evidence="5" type="ORF">CJP73_02240</name>
</gene>
<dbReference type="OrthoDB" id="9130661at2"/>
<protein>
    <recommendedName>
        <fullName evidence="4">Outer membrane protein beta-barrel domain-containing protein</fullName>
    </recommendedName>
</protein>
<dbReference type="GO" id="GO:0009279">
    <property type="term" value="C:cell outer membrane"/>
    <property type="evidence" value="ECO:0007669"/>
    <property type="project" value="UniProtKB-SubCell"/>
</dbReference>
<dbReference type="Pfam" id="PF13505">
    <property type="entry name" value="OMP_b-brl"/>
    <property type="match status" value="1"/>
</dbReference>
<dbReference type="Proteomes" id="UP000266206">
    <property type="component" value="Unassembled WGS sequence"/>
</dbReference>
<reference evidence="5 6" key="1">
    <citation type="submission" date="2017-08" db="EMBL/GenBank/DDBJ databases">
        <title>Pusillimonas indicus sp. nov., a member of the family Alcaligenaceae isolated from surface seawater.</title>
        <authorList>
            <person name="Li J."/>
        </authorList>
    </citation>
    <scope>NUCLEOTIDE SEQUENCE [LARGE SCALE GENOMIC DNA]</scope>
    <source>
        <strain evidence="5 6">L52-1-41</strain>
    </source>
</reference>
<comment type="caution">
    <text evidence="5">The sequence shown here is derived from an EMBL/GenBank/DDBJ whole genome shotgun (WGS) entry which is preliminary data.</text>
</comment>
<keyword evidence="2 3" id="KW-0732">Signal</keyword>
<dbReference type="SUPFAM" id="SSF56925">
    <property type="entry name" value="OMPA-like"/>
    <property type="match status" value="1"/>
</dbReference>
<dbReference type="InterPro" id="IPR027385">
    <property type="entry name" value="Beta-barrel_OMP"/>
</dbReference>
<dbReference type="InterPro" id="IPR011250">
    <property type="entry name" value="OMP/PagP_B-barrel"/>
</dbReference>
<evidence type="ECO:0000313" key="5">
    <source>
        <dbReference type="EMBL" id="RIY42276.1"/>
    </source>
</evidence>
<evidence type="ECO:0000256" key="1">
    <source>
        <dbReference type="ARBA" id="ARBA00004442"/>
    </source>
</evidence>
<feature type="chain" id="PRO_5017246734" description="Outer membrane protein beta-barrel domain-containing protein" evidence="3">
    <location>
        <begin position="22"/>
        <end position="221"/>
    </location>
</feature>
<dbReference type="EMBL" id="NQYH01000001">
    <property type="protein sequence ID" value="RIY42276.1"/>
    <property type="molecule type" value="Genomic_DNA"/>
</dbReference>
<comment type="subcellular location">
    <subcellularLocation>
        <location evidence="1">Cell outer membrane</location>
    </subcellularLocation>
</comment>